<sequence length="538" mass="59122">MTEPMTLAVFAHDLRRRLEALSVDQVRDIVLAYGQGLPGQGRAAFLDLFPATAVAASQARAGERRDDGLLSDIESFASDLAAGKYFLGFGWDDEIRDKRSFGDESWVQVMDALFARADAVFLGGNMSRARDAYAALVQAFHLDEEVGTFCGRQSPEEMVDTDLREASARYLRTIWHTSEAEDMPADLRDAWTDDLPHTCRPVSIDEVRQAHAEDLPGLDAFWPRWIDELRWVEGDPLMRGLLTEAVQRSAGVDGLAVLARERGDRQAEHCLAWIDALAAEGRDADAVAAARESLTMVADSGPGRARIADRLADLGDLLDARREAWRAEPTDLRLRALYEAASDPTAVLAAEAAREHDRVDGRLRAELLLLTDDVDQAVRLLDSDAYDHVLPVLLPYLLAAGSGAVSQQDWTGSALSVFFDGMDRRWGAPPQTPPARLPDLLLRRLADLPPCHRWLEIAGAEVERMISRIVSSKQQARYGEAATLAVCHAEASAWSGGDGVVLLESVFYAYPRHRAFKDQLRKALARSAKMTAATGGVL</sequence>
<comment type="caution">
    <text evidence="1">The sequence shown here is derived from an EMBL/GenBank/DDBJ whole genome shotgun (WGS) entry which is preliminary data.</text>
</comment>
<protein>
    <submittedName>
        <fullName evidence="1">Uncharacterized protein</fullName>
    </submittedName>
</protein>
<reference evidence="1 2" key="1">
    <citation type="submission" date="2021-12" db="EMBL/GenBank/DDBJ databases">
        <title>Genome sequence of Kibdelosporangium philippinense ATCC 49844.</title>
        <authorList>
            <person name="Fedorov E.A."/>
            <person name="Omeragic M."/>
            <person name="Shalygina K.F."/>
            <person name="Maclea K.S."/>
        </authorList>
    </citation>
    <scope>NUCLEOTIDE SEQUENCE [LARGE SCALE GENOMIC DNA]</scope>
    <source>
        <strain evidence="1 2">ATCC 49844</strain>
    </source>
</reference>
<name>A0ABS8ZML7_9PSEU</name>
<dbReference type="RefSeq" id="WP_233728446.1">
    <property type="nucleotide sequence ID" value="NZ_JAJVCN010000002.1"/>
</dbReference>
<gene>
    <name evidence="1" type="ORF">LWC34_30080</name>
</gene>
<accession>A0ABS8ZML7</accession>
<dbReference type="Proteomes" id="UP001521150">
    <property type="component" value="Unassembled WGS sequence"/>
</dbReference>
<organism evidence="1 2">
    <name type="scientific">Kibdelosporangium philippinense</name>
    <dbReference type="NCBI Taxonomy" id="211113"/>
    <lineage>
        <taxon>Bacteria</taxon>
        <taxon>Bacillati</taxon>
        <taxon>Actinomycetota</taxon>
        <taxon>Actinomycetes</taxon>
        <taxon>Pseudonocardiales</taxon>
        <taxon>Pseudonocardiaceae</taxon>
        <taxon>Kibdelosporangium</taxon>
    </lineage>
</organism>
<dbReference type="EMBL" id="JAJVCN010000002">
    <property type="protein sequence ID" value="MCE7007047.1"/>
    <property type="molecule type" value="Genomic_DNA"/>
</dbReference>
<proteinExistence type="predicted"/>
<evidence type="ECO:0000313" key="2">
    <source>
        <dbReference type="Proteomes" id="UP001521150"/>
    </source>
</evidence>
<keyword evidence="2" id="KW-1185">Reference proteome</keyword>
<evidence type="ECO:0000313" key="1">
    <source>
        <dbReference type="EMBL" id="MCE7007047.1"/>
    </source>
</evidence>